<dbReference type="InterPro" id="IPR003489">
    <property type="entry name" value="RHF/RaiA"/>
</dbReference>
<comment type="function">
    <text evidence="3">Required for dimerization of active 70S ribosomes into 100S ribosomes in stationary phase; 100S ribosomes are translationally inactive and sometimes present during exponential growth.</text>
</comment>
<keyword evidence="2 3" id="KW-0810">Translation regulation</keyword>
<dbReference type="Pfam" id="PF02482">
    <property type="entry name" value="Ribosomal_S30AE"/>
    <property type="match status" value="1"/>
</dbReference>
<evidence type="ECO:0000256" key="1">
    <source>
        <dbReference type="ARBA" id="ARBA00022490"/>
    </source>
</evidence>
<dbReference type="InterPro" id="IPR036567">
    <property type="entry name" value="RHF-like"/>
</dbReference>
<comment type="similarity">
    <text evidence="3">Belongs to the HPF/YfiA ribosome-associated protein family. Long HPF subfamily.</text>
</comment>
<dbReference type="OrthoDB" id="9794975at2"/>
<dbReference type="GO" id="GO:0022627">
    <property type="term" value="C:cytosolic small ribosomal subunit"/>
    <property type="evidence" value="ECO:0007669"/>
    <property type="project" value="TreeGrafter"/>
</dbReference>
<dbReference type="InterPro" id="IPR050574">
    <property type="entry name" value="HPF/YfiA_ribosome-assoc"/>
</dbReference>
<sequence>MKVSVIAKNTTATPALKEMMEKKLSKIKKYFNFDVEAKVKFSVQKDKQRVEVTIPFNGIILRAEEETEDMYKSIDLVVNKLERRIRKQRTKLSKRSHESLRFPAYEDSQEKDDVVETNGKIVKTKKFVIKPMTIEEAVLQMELLGHNFFVYEDADANKVSVVYKRNDGDYGLLEPDYI</sequence>
<dbReference type="GO" id="GO:0043024">
    <property type="term" value="F:ribosomal small subunit binding"/>
    <property type="evidence" value="ECO:0007669"/>
    <property type="project" value="TreeGrafter"/>
</dbReference>
<dbReference type="Gene3D" id="3.30.505.50">
    <property type="entry name" value="Sigma 54 modulation/S30EA ribosomal protein, C-terminal domain"/>
    <property type="match status" value="1"/>
</dbReference>
<evidence type="ECO:0000256" key="3">
    <source>
        <dbReference type="HAMAP-Rule" id="MF_00839"/>
    </source>
</evidence>
<dbReference type="EMBL" id="CP016786">
    <property type="protein sequence ID" value="ASW44040.1"/>
    <property type="molecule type" value="Genomic_DNA"/>
</dbReference>
<feature type="domain" description="Sigma 54 modulation/S30EA ribosomal protein C-terminal" evidence="4">
    <location>
        <begin position="118"/>
        <end position="172"/>
    </location>
</feature>
<dbReference type="NCBIfam" id="TIGR00741">
    <property type="entry name" value="yfiA"/>
    <property type="match status" value="1"/>
</dbReference>
<evidence type="ECO:0000259" key="4">
    <source>
        <dbReference type="Pfam" id="PF16321"/>
    </source>
</evidence>
<dbReference type="Gene3D" id="3.30.160.100">
    <property type="entry name" value="Ribosome hibernation promotion factor-like"/>
    <property type="match status" value="1"/>
</dbReference>
<comment type="subcellular location">
    <subcellularLocation>
        <location evidence="3">Cytoplasm</location>
    </subcellularLocation>
</comment>
<gene>
    <name evidence="3" type="primary">hpf</name>
    <name evidence="5" type="ORF">BEN51_11255</name>
</gene>
<dbReference type="InterPro" id="IPR034694">
    <property type="entry name" value="HPF_long/plastid"/>
</dbReference>
<dbReference type="SUPFAM" id="SSF69754">
    <property type="entry name" value="Ribosome binding protein Y (YfiA homologue)"/>
    <property type="match status" value="1"/>
</dbReference>
<evidence type="ECO:0000313" key="5">
    <source>
        <dbReference type="EMBL" id="ASW44040.1"/>
    </source>
</evidence>
<protein>
    <recommendedName>
        <fullName evidence="3">Ribosome hibernation promoting factor</fullName>
        <shortName evidence="3">HPF</shortName>
    </recommendedName>
</protein>
<dbReference type="Pfam" id="PF16321">
    <property type="entry name" value="Ribosom_S30AE_C"/>
    <property type="match status" value="1"/>
</dbReference>
<dbReference type="HAMAP" id="MF_00839">
    <property type="entry name" value="HPF"/>
    <property type="match status" value="1"/>
</dbReference>
<dbReference type="Proteomes" id="UP000264883">
    <property type="component" value="Chromosome"/>
</dbReference>
<dbReference type="PANTHER" id="PTHR33231">
    <property type="entry name" value="30S RIBOSOMAL PROTEIN"/>
    <property type="match status" value="1"/>
</dbReference>
<dbReference type="InterPro" id="IPR038416">
    <property type="entry name" value="Ribosom_S30AE_C_sf"/>
</dbReference>
<keyword evidence="6" id="KW-1185">Reference proteome</keyword>
<keyword evidence="1 3" id="KW-0963">Cytoplasm</keyword>
<dbReference type="FunFam" id="3.30.505.50:FF:000001">
    <property type="entry name" value="Ribosome hibernation promoting factor"/>
    <property type="match status" value="1"/>
</dbReference>
<evidence type="ECO:0000256" key="2">
    <source>
        <dbReference type="ARBA" id="ARBA00022845"/>
    </source>
</evidence>
<organism evidence="5 6">
    <name type="scientific">Clostridium isatidis</name>
    <dbReference type="NCBI Taxonomy" id="182773"/>
    <lineage>
        <taxon>Bacteria</taxon>
        <taxon>Bacillati</taxon>
        <taxon>Bacillota</taxon>
        <taxon>Clostridia</taxon>
        <taxon>Eubacteriales</taxon>
        <taxon>Clostridiaceae</taxon>
        <taxon>Clostridium</taxon>
    </lineage>
</organism>
<dbReference type="AlphaFoldDB" id="A0A343JET2"/>
<name>A0A343JET2_9CLOT</name>
<dbReference type="PANTHER" id="PTHR33231:SF1">
    <property type="entry name" value="30S RIBOSOMAL PROTEIN"/>
    <property type="match status" value="1"/>
</dbReference>
<comment type="subunit">
    <text evidence="3">Interacts with 100S ribosomes.</text>
</comment>
<dbReference type="CDD" id="cd00552">
    <property type="entry name" value="RaiA"/>
    <property type="match status" value="1"/>
</dbReference>
<dbReference type="GO" id="GO:0045900">
    <property type="term" value="P:negative regulation of translational elongation"/>
    <property type="evidence" value="ECO:0007669"/>
    <property type="project" value="TreeGrafter"/>
</dbReference>
<dbReference type="InterPro" id="IPR032528">
    <property type="entry name" value="Ribosom_S30AE_C"/>
</dbReference>
<dbReference type="RefSeq" id="WP_119866165.1">
    <property type="nucleotide sequence ID" value="NZ_CP016786.1"/>
</dbReference>
<accession>A0A343JET2</accession>
<reference evidence="5 6" key="1">
    <citation type="submission" date="2016-08" db="EMBL/GenBank/DDBJ databases">
        <title>Complete Genome Sequence Of The Indigo Reducing Clostridium isatidis DSM15098.</title>
        <authorList>
            <person name="Little G.T."/>
            <person name="Minton N.P."/>
        </authorList>
    </citation>
    <scope>NUCLEOTIDE SEQUENCE [LARGE SCALE GENOMIC DNA]</scope>
    <source>
        <strain evidence="5 6">DSM 15098</strain>
    </source>
</reference>
<evidence type="ECO:0000313" key="6">
    <source>
        <dbReference type="Proteomes" id="UP000264883"/>
    </source>
</evidence>
<dbReference type="KEGG" id="cia:BEN51_11255"/>
<proteinExistence type="inferred from homology"/>